<reference evidence="3 4" key="1">
    <citation type="submission" date="2024-04" db="EMBL/GenBank/DDBJ databases">
        <title>Genome sequencing and metabolic network reconstruction of aminoacids and betaine degradation by Anoxynatronum sibiricum.</title>
        <authorList>
            <person name="Detkova E.N."/>
            <person name="Boltjanskaja Y.V."/>
            <person name="Mardanov A.V."/>
            <person name="Kevbrin V."/>
        </authorList>
    </citation>
    <scope>NUCLEOTIDE SEQUENCE [LARGE SCALE GENOMIC DNA]</scope>
    <source>
        <strain evidence="3 4">Z-7981</strain>
    </source>
</reference>
<evidence type="ECO:0000313" key="4">
    <source>
        <dbReference type="Proteomes" id="UP001407405"/>
    </source>
</evidence>
<evidence type="ECO:0000259" key="2">
    <source>
        <dbReference type="Pfam" id="PF11796"/>
    </source>
</evidence>
<keyword evidence="4" id="KW-1185">Reference proteome</keyword>
<dbReference type="Pfam" id="PF11796">
    <property type="entry name" value="DUF3323"/>
    <property type="match status" value="1"/>
</dbReference>
<sequence length="418" mass="46945">MNQACSDYLKSRRETRRIMEGLAQRYQSLGTVGGRFVLTNPTPEEREFLQGLLKKDMSRQASLSISLKAFEKAFQTTRFQGMDLEGLLACYFDGPLVSRQQQQEAAATAQAQFFSEVTAAFRQPLLAQWLTTALDNPAGGTAKWLRSLYHQNASRLRQLLTHLDALVAHCHAHPQGVVLPVAAAAVTKDPHALDPGTYLRRAFLYYLSFRENLPYPQSAEAESLLLEQGNILTDIGNRTVLTYGLEGINAQGASLGWQAFHQRQEPLVLTRQNLTQMAHITAPHHQVFCAENPAVFHAFTQAHPQAAALCTSGQINWVVYLLLDRLTADGITLRYSGDFDPEGLLIAQRLLNRYPTLQLVGYTAENYHLARSRQTISPKRLNQLEQLRHPELVAMGQLLATHRQAGYQEYLLPQLLMR</sequence>
<protein>
    <submittedName>
        <fullName evidence="3">TIGR02679 domain-containing protein</fullName>
    </submittedName>
</protein>
<dbReference type="Proteomes" id="UP001407405">
    <property type="component" value="Unassembled WGS sequence"/>
</dbReference>
<dbReference type="EMBL" id="JBCITM010000008">
    <property type="protein sequence ID" value="MEN1760721.1"/>
    <property type="molecule type" value="Genomic_DNA"/>
</dbReference>
<name>A0ABU9VWF0_9CLOT</name>
<evidence type="ECO:0000313" key="3">
    <source>
        <dbReference type="EMBL" id="MEN1760721.1"/>
    </source>
</evidence>
<dbReference type="RefSeq" id="WP_343186042.1">
    <property type="nucleotide sequence ID" value="NZ_JBCITM010000008.1"/>
</dbReference>
<feature type="domain" description="DUF2399" evidence="1">
    <location>
        <begin position="268"/>
        <end position="416"/>
    </location>
</feature>
<feature type="domain" description="Conserved hypothetical protein CHP02679 N terminus" evidence="2">
    <location>
        <begin position="33"/>
        <end position="246"/>
    </location>
</feature>
<proteinExistence type="predicted"/>
<dbReference type="InterPro" id="IPR024466">
    <property type="entry name" value="CHP02679_N"/>
</dbReference>
<comment type="caution">
    <text evidence="3">The sequence shown here is derived from an EMBL/GenBank/DDBJ whole genome shotgun (WGS) entry which is preliminary data.</text>
</comment>
<organism evidence="3 4">
    <name type="scientific">Anoxynatronum sibiricum</name>
    <dbReference type="NCBI Taxonomy" id="210623"/>
    <lineage>
        <taxon>Bacteria</taxon>
        <taxon>Bacillati</taxon>
        <taxon>Bacillota</taxon>
        <taxon>Clostridia</taxon>
        <taxon>Eubacteriales</taxon>
        <taxon>Clostridiaceae</taxon>
        <taxon>Anoxynatronum</taxon>
    </lineage>
</organism>
<dbReference type="Pfam" id="PF09664">
    <property type="entry name" value="DUF2399"/>
    <property type="match status" value="1"/>
</dbReference>
<evidence type="ECO:0000259" key="1">
    <source>
        <dbReference type="Pfam" id="PF09664"/>
    </source>
</evidence>
<dbReference type="InterPro" id="IPR024465">
    <property type="entry name" value="DUF2399"/>
</dbReference>
<accession>A0ABU9VWF0</accession>
<gene>
    <name evidence="3" type="ORF">AAIG11_09565</name>
</gene>